<sequence length="643" mass="69558">MAKLNETATATDALESLRRRFLRQNREIAKVNLAQSLRIRALENECARMLSENLDLRGQVLRLESKVQATSAYRIADHALEVKARLQAQLAEFGAMIAEIGVEPAAKRRELEGRRFTKPRSSMNRSPPRRRLRDVTKDAEALAMQEGRLPPIYENKSCPRATMNGEEILALCLEAADATDSPDLGPPPISRYVEEALAKPESPSKYTGDARVDASSQSAELLQSRDGAEAEVPQSQPEGKVGETEAPMWKDEVPLRQKQEDAVKNATAPHTSPSSRPKGGGKRKYNDEIELAESRSTAAKADGAKPAAGRVPSRTIKEISSKRREAKVVARVQNVLGGRRPLAPKNSNEDISSPKKSAKGTVLDDFKPARIEPLRESSIRGSTRGQAGVEQATIAPPAPVIAAIIPEPAMAEPETPFPEEHPIAPDTPERSAPRDVARDTPPPADISAQGETSRANRRSRAAVSYAEPNLRDKMRRPTKDLVDAVTGESRYTQRTKSDDAAHSASKPKEPGSGLLNPWDSQSIAKATAKDSTRRESVLSPLAQKEAPSTDLAMSTGVTERSQRRASSVASRQSLAVQDLVADGDVVKESGEDAKTVQDSVSAHGGADLDVYDFSSSSLLSEPKEEQIGHNRLVSSGKVGGKHV</sequence>
<keyword evidence="5" id="KW-0159">Chromosome partition</keyword>
<dbReference type="GO" id="GO:0005634">
    <property type="term" value="C:nucleus"/>
    <property type="evidence" value="ECO:0007669"/>
    <property type="project" value="InterPro"/>
</dbReference>
<evidence type="ECO:0000256" key="7">
    <source>
        <dbReference type="ARBA" id="ARBA00023306"/>
    </source>
</evidence>
<feature type="domain" description="Shugoshin N-terminal coiled-coil" evidence="11">
    <location>
        <begin position="17"/>
        <end position="61"/>
    </location>
</feature>
<feature type="compositionally biased region" description="Polar residues" evidence="9">
    <location>
        <begin position="345"/>
        <end position="355"/>
    </location>
</feature>
<organism evidence="12 13">
    <name type="scientific">Phyllachora maydis</name>
    <dbReference type="NCBI Taxonomy" id="1825666"/>
    <lineage>
        <taxon>Eukaryota</taxon>
        <taxon>Fungi</taxon>
        <taxon>Dikarya</taxon>
        <taxon>Ascomycota</taxon>
        <taxon>Pezizomycotina</taxon>
        <taxon>Sordariomycetes</taxon>
        <taxon>Sordariomycetidae</taxon>
        <taxon>Phyllachorales</taxon>
        <taxon>Phyllachoraceae</taxon>
        <taxon>Phyllachora</taxon>
    </lineage>
</organism>
<dbReference type="Pfam" id="PF07558">
    <property type="entry name" value="Shugoshin_N"/>
    <property type="match status" value="1"/>
</dbReference>
<evidence type="ECO:0008006" key="14">
    <source>
        <dbReference type="Google" id="ProtNLM"/>
    </source>
</evidence>
<reference evidence="12" key="1">
    <citation type="journal article" date="2023" name="Mol. Plant Microbe Interact.">
        <title>Elucidating the Obligate Nature and Biological Capacity of an Invasive Fungal Corn Pathogen.</title>
        <authorList>
            <person name="MacCready J.S."/>
            <person name="Roggenkamp E.M."/>
            <person name="Gdanetz K."/>
            <person name="Chilvers M.I."/>
        </authorList>
    </citation>
    <scope>NUCLEOTIDE SEQUENCE</scope>
    <source>
        <strain evidence="12">PM02</strain>
    </source>
</reference>
<name>A0AAD9MC04_9PEZI</name>
<proteinExistence type="inferred from homology"/>
<dbReference type="InterPro" id="IPR011515">
    <property type="entry name" value="Shugoshin_C"/>
</dbReference>
<dbReference type="GO" id="GO:0000779">
    <property type="term" value="C:condensed chromosome, centromeric region"/>
    <property type="evidence" value="ECO:0007669"/>
    <property type="project" value="UniProtKB-ARBA"/>
</dbReference>
<comment type="subcellular location">
    <subcellularLocation>
        <location evidence="1">Chromosome</location>
        <location evidence="1">Centromere</location>
    </subcellularLocation>
</comment>
<evidence type="ECO:0000256" key="8">
    <source>
        <dbReference type="ARBA" id="ARBA00023328"/>
    </source>
</evidence>
<keyword evidence="6" id="KW-0175">Coiled coil</keyword>
<dbReference type="GO" id="GO:0051301">
    <property type="term" value="P:cell division"/>
    <property type="evidence" value="ECO:0007669"/>
    <property type="project" value="UniProtKB-KW"/>
</dbReference>
<dbReference type="Proteomes" id="UP001217918">
    <property type="component" value="Unassembled WGS sequence"/>
</dbReference>
<evidence type="ECO:0000256" key="6">
    <source>
        <dbReference type="ARBA" id="ARBA00023054"/>
    </source>
</evidence>
<comment type="similarity">
    <text evidence="2">Belongs to the shugoshin family.</text>
</comment>
<evidence type="ECO:0000259" key="10">
    <source>
        <dbReference type="Pfam" id="PF07557"/>
    </source>
</evidence>
<keyword evidence="4" id="KW-0132">Cell division</keyword>
<feature type="compositionally biased region" description="Basic and acidic residues" evidence="9">
    <location>
        <begin position="418"/>
        <end position="438"/>
    </location>
</feature>
<dbReference type="GO" id="GO:0045132">
    <property type="term" value="P:meiotic chromosome segregation"/>
    <property type="evidence" value="ECO:0007669"/>
    <property type="project" value="InterPro"/>
</dbReference>
<evidence type="ECO:0000313" key="12">
    <source>
        <dbReference type="EMBL" id="KAK2070727.1"/>
    </source>
</evidence>
<feature type="compositionally biased region" description="Basic and acidic residues" evidence="9">
    <location>
        <begin position="315"/>
        <end position="328"/>
    </location>
</feature>
<keyword evidence="7" id="KW-0131">Cell cycle</keyword>
<feature type="compositionally biased region" description="Basic and acidic residues" evidence="9">
    <location>
        <begin position="495"/>
        <end position="509"/>
    </location>
</feature>
<feature type="compositionally biased region" description="Basic and acidic residues" evidence="9">
    <location>
        <begin position="240"/>
        <end position="263"/>
    </location>
</feature>
<feature type="compositionally biased region" description="Basic and acidic residues" evidence="9">
    <location>
        <begin position="362"/>
        <end position="378"/>
    </location>
</feature>
<feature type="domain" description="Shugoshin C-terminal" evidence="10">
    <location>
        <begin position="454"/>
        <end position="476"/>
    </location>
</feature>
<keyword evidence="3" id="KW-0158">Chromosome</keyword>
<evidence type="ECO:0000313" key="13">
    <source>
        <dbReference type="Proteomes" id="UP001217918"/>
    </source>
</evidence>
<dbReference type="EMBL" id="JAQQPM010000004">
    <property type="protein sequence ID" value="KAK2070727.1"/>
    <property type="molecule type" value="Genomic_DNA"/>
</dbReference>
<protein>
    <recommendedName>
        <fullName evidence="14">Shugoshin</fullName>
    </recommendedName>
</protein>
<keyword evidence="8" id="KW-0137">Centromere</keyword>
<evidence type="ECO:0000256" key="5">
    <source>
        <dbReference type="ARBA" id="ARBA00022829"/>
    </source>
</evidence>
<dbReference type="InterPro" id="IPR011516">
    <property type="entry name" value="Shugoshin_N"/>
</dbReference>
<feature type="region of interest" description="Disordered" evidence="9">
    <location>
        <begin position="406"/>
        <end position="572"/>
    </location>
</feature>
<feature type="compositionally biased region" description="Basic and acidic residues" evidence="9">
    <location>
        <begin position="469"/>
        <end position="482"/>
    </location>
</feature>
<comment type="caution">
    <text evidence="12">The sequence shown here is derived from an EMBL/GenBank/DDBJ whole genome shotgun (WGS) entry which is preliminary data.</text>
</comment>
<gene>
    <name evidence="12" type="ORF">P8C59_005201</name>
</gene>
<evidence type="ECO:0000256" key="2">
    <source>
        <dbReference type="ARBA" id="ARBA00010845"/>
    </source>
</evidence>
<feature type="compositionally biased region" description="Basic and acidic residues" evidence="9">
    <location>
        <begin position="527"/>
        <end position="536"/>
    </location>
</feature>
<feature type="compositionally biased region" description="Low complexity" evidence="9">
    <location>
        <begin position="298"/>
        <end position="309"/>
    </location>
</feature>
<accession>A0AAD9MC04</accession>
<evidence type="ECO:0000256" key="1">
    <source>
        <dbReference type="ARBA" id="ARBA00004584"/>
    </source>
</evidence>
<keyword evidence="13" id="KW-1185">Reference proteome</keyword>
<feature type="region of interest" description="Disordered" evidence="9">
    <location>
        <begin position="198"/>
        <end position="394"/>
    </location>
</feature>
<dbReference type="Pfam" id="PF07557">
    <property type="entry name" value="Shugoshin_C"/>
    <property type="match status" value="1"/>
</dbReference>
<feature type="region of interest" description="Disordered" evidence="9">
    <location>
        <begin position="621"/>
        <end position="643"/>
    </location>
</feature>
<evidence type="ECO:0000256" key="4">
    <source>
        <dbReference type="ARBA" id="ARBA00022618"/>
    </source>
</evidence>
<evidence type="ECO:0000256" key="9">
    <source>
        <dbReference type="SAM" id="MobiDB-lite"/>
    </source>
</evidence>
<evidence type="ECO:0000259" key="11">
    <source>
        <dbReference type="Pfam" id="PF07558"/>
    </source>
</evidence>
<evidence type="ECO:0000256" key="3">
    <source>
        <dbReference type="ARBA" id="ARBA00022454"/>
    </source>
</evidence>
<dbReference type="AlphaFoldDB" id="A0AAD9MC04"/>